<dbReference type="InterPro" id="IPR036961">
    <property type="entry name" value="Kinesin_motor_dom_sf"/>
</dbReference>
<dbReference type="SMART" id="SM00129">
    <property type="entry name" value="KISc"/>
    <property type="match status" value="1"/>
</dbReference>
<evidence type="ECO:0000313" key="11">
    <source>
        <dbReference type="EMBL" id="KAH0572792.1"/>
    </source>
</evidence>
<dbReference type="PANTHER" id="PTHR47968">
    <property type="entry name" value="CENTROMERE PROTEIN E"/>
    <property type="match status" value="1"/>
</dbReference>
<dbReference type="Proteomes" id="UP000018208">
    <property type="component" value="Unassembled WGS sequence"/>
</dbReference>
<dbReference type="OrthoDB" id="3176171at2759"/>
<dbReference type="AlphaFoldDB" id="V6LG00"/>
<reference evidence="10 11" key="1">
    <citation type="journal article" date="2014" name="PLoS Genet.">
        <title>The Genome of Spironucleus salmonicida Highlights a Fish Pathogen Adapted to Fluctuating Environments.</title>
        <authorList>
            <person name="Xu F."/>
            <person name="Jerlstrom-Hultqvist J."/>
            <person name="Einarsson E."/>
            <person name="Astvaldsson A."/>
            <person name="Svard S.G."/>
            <person name="Andersson J.O."/>
        </authorList>
    </citation>
    <scope>NUCLEOTIDE SEQUENCE</scope>
    <source>
        <strain evidence="11">ATCC 50377</strain>
    </source>
</reference>
<feature type="domain" description="Kinesin motor" evidence="9">
    <location>
        <begin position="3"/>
        <end position="327"/>
    </location>
</feature>
<dbReference type="PANTHER" id="PTHR47968:SF36">
    <property type="entry name" value="KINESIN HEAVY CHAIN ISOFORM X1"/>
    <property type="match status" value="1"/>
</dbReference>
<keyword evidence="3 6" id="KW-0067">ATP-binding</keyword>
<evidence type="ECO:0000256" key="4">
    <source>
        <dbReference type="ARBA" id="ARBA00023054"/>
    </source>
</evidence>
<keyword evidence="2 6" id="KW-0547">Nucleotide-binding</keyword>
<dbReference type="PRINTS" id="PR00380">
    <property type="entry name" value="KINESINHEAVY"/>
</dbReference>
<comment type="similarity">
    <text evidence="6 7">Belongs to the TRAFAC class myosin-kinesin ATPase superfamily. Kinesin family.</text>
</comment>
<dbReference type="GO" id="GO:0007018">
    <property type="term" value="P:microtubule-based movement"/>
    <property type="evidence" value="ECO:0007669"/>
    <property type="project" value="InterPro"/>
</dbReference>
<reference evidence="11" key="2">
    <citation type="submission" date="2020-12" db="EMBL/GenBank/DDBJ databases">
        <title>New Spironucleus salmonicida genome in near-complete chromosomes.</title>
        <authorList>
            <person name="Xu F."/>
            <person name="Kurt Z."/>
            <person name="Jimenez-Gonzalez A."/>
            <person name="Astvaldsson A."/>
            <person name="Andersson J.O."/>
            <person name="Svard S.G."/>
        </authorList>
    </citation>
    <scope>NUCLEOTIDE SEQUENCE</scope>
    <source>
        <strain evidence="11">ATCC 50377</strain>
    </source>
</reference>
<dbReference type="EMBL" id="AUWU02000005">
    <property type="protein sequence ID" value="KAH0572792.1"/>
    <property type="molecule type" value="Genomic_DNA"/>
</dbReference>
<keyword evidence="12" id="KW-1185">Reference proteome</keyword>
<evidence type="ECO:0000256" key="6">
    <source>
        <dbReference type="PROSITE-ProRule" id="PRU00283"/>
    </source>
</evidence>
<gene>
    <name evidence="10" type="ORF">SS50377_16799</name>
    <name evidence="11" type="ORF">SS50377_24905</name>
</gene>
<keyword evidence="1 7" id="KW-0493">Microtubule</keyword>
<evidence type="ECO:0000256" key="5">
    <source>
        <dbReference type="ARBA" id="ARBA00023175"/>
    </source>
</evidence>
<evidence type="ECO:0000256" key="7">
    <source>
        <dbReference type="RuleBase" id="RU000394"/>
    </source>
</evidence>
<evidence type="ECO:0000259" key="9">
    <source>
        <dbReference type="PROSITE" id="PS50067"/>
    </source>
</evidence>
<dbReference type="InterPro" id="IPR027640">
    <property type="entry name" value="Kinesin-like_fam"/>
</dbReference>
<evidence type="ECO:0000256" key="8">
    <source>
        <dbReference type="SAM" id="Coils"/>
    </source>
</evidence>
<evidence type="ECO:0000313" key="10">
    <source>
        <dbReference type="EMBL" id="EST43437.1"/>
    </source>
</evidence>
<dbReference type="GO" id="GO:0005524">
    <property type="term" value="F:ATP binding"/>
    <property type="evidence" value="ECO:0007669"/>
    <property type="project" value="UniProtKB-UniRule"/>
</dbReference>
<dbReference type="InterPro" id="IPR001752">
    <property type="entry name" value="Kinesin_motor_dom"/>
</dbReference>
<dbReference type="EMBL" id="KI546136">
    <property type="protein sequence ID" value="EST43437.1"/>
    <property type="molecule type" value="Genomic_DNA"/>
</dbReference>
<dbReference type="Gene3D" id="3.40.850.10">
    <property type="entry name" value="Kinesin motor domain"/>
    <property type="match status" value="1"/>
</dbReference>
<dbReference type="GO" id="GO:0005874">
    <property type="term" value="C:microtubule"/>
    <property type="evidence" value="ECO:0007669"/>
    <property type="project" value="UniProtKB-KW"/>
</dbReference>
<feature type="coiled-coil region" evidence="8">
    <location>
        <begin position="536"/>
        <end position="563"/>
    </location>
</feature>
<dbReference type="InterPro" id="IPR019821">
    <property type="entry name" value="Kinesin_motor_CS"/>
</dbReference>
<keyword evidence="5 6" id="KW-0505">Motor protein</keyword>
<evidence type="ECO:0000256" key="1">
    <source>
        <dbReference type="ARBA" id="ARBA00022701"/>
    </source>
</evidence>
<evidence type="ECO:0000256" key="2">
    <source>
        <dbReference type="ARBA" id="ARBA00022741"/>
    </source>
</evidence>
<organism evidence="10">
    <name type="scientific">Spironucleus salmonicida</name>
    <dbReference type="NCBI Taxonomy" id="348837"/>
    <lineage>
        <taxon>Eukaryota</taxon>
        <taxon>Metamonada</taxon>
        <taxon>Diplomonadida</taxon>
        <taxon>Hexamitidae</taxon>
        <taxon>Hexamitinae</taxon>
        <taxon>Spironucleus</taxon>
    </lineage>
</organism>
<dbReference type="VEuPathDB" id="GiardiaDB:SS50377_24905"/>
<dbReference type="InterPro" id="IPR027417">
    <property type="entry name" value="P-loop_NTPase"/>
</dbReference>
<evidence type="ECO:0000256" key="3">
    <source>
        <dbReference type="ARBA" id="ARBA00022840"/>
    </source>
</evidence>
<sequence length="625" mass="70900">MTQIQTVIRIRPPISQDLKFSQKNNAAIKISNQQVRIQRGDYERREFTFDRVFDENDQQTQVYDYIQEGILSDIQNGINRTILTYGQTSSGKTYTLFGSESSPLLTGKNQFYPEQTDGILPRLLQSIFQQLPSQNFTCTLQYVQLYNNNIYDLLQKNPTPLKLKQNETSLFNHNSLQIQISTLNSIIALLTSSASRRVNAQTQMNANSSRSHTILSLNFTFNSNFHSTLTFCDLAGSERVQKTNSRGLQLEEAKCINQSLSCLQNVVLALSSRKKHVPFRDSTLTKLLQNSLSGNAKTTIFGNIGPCEAHFEESFSSLNFVNRCKAIRTNLRANKGPSQPEKIAFDGSLEMTVFGRFGLVAEDKNAVGYVRCCCGRCGCNLTVVDEGDFGESFEGENEENDDINDNDDVNRSNSVFLEQNKGPNTENLVKSLQMEIDVLRHENMRQKQLLEVFFDSVKVLRASDHIREFMGEIGPEVEVEGEQFDAESPQNAIYCSQDVDLGYKRFEMKKVEVNDADYEFSEKEVDRKVNILKQPVAQKTSLLDQMNQVVQSANEQKAEQAQMGQQGVVDISKRDYSEFKCQKVKIDDDLVNKYLNKGPKLIITKNSLPNEKQKFRVPDTPQGCF</sequence>
<dbReference type="PROSITE" id="PS50067">
    <property type="entry name" value="KINESIN_MOTOR_2"/>
    <property type="match status" value="1"/>
</dbReference>
<name>V6LG00_9EUKA</name>
<dbReference type="PROSITE" id="PS00411">
    <property type="entry name" value="KINESIN_MOTOR_1"/>
    <property type="match status" value="1"/>
</dbReference>
<protein>
    <recommendedName>
        <fullName evidence="7">Kinesin-like protein</fullName>
    </recommendedName>
</protein>
<feature type="binding site" evidence="6">
    <location>
        <begin position="86"/>
        <end position="93"/>
    </location>
    <ligand>
        <name>ATP</name>
        <dbReference type="ChEBI" id="CHEBI:30616"/>
    </ligand>
</feature>
<accession>V6LG00</accession>
<dbReference type="GO" id="GO:0008017">
    <property type="term" value="F:microtubule binding"/>
    <property type="evidence" value="ECO:0007669"/>
    <property type="project" value="InterPro"/>
</dbReference>
<keyword evidence="4 8" id="KW-0175">Coiled coil</keyword>
<evidence type="ECO:0000313" key="12">
    <source>
        <dbReference type="Proteomes" id="UP000018208"/>
    </source>
</evidence>
<proteinExistence type="inferred from homology"/>
<dbReference type="SUPFAM" id="SSF52540">
    <property type="entry name" value="P-loop containing nucleoside triphosphate hydrolases"/>
    <property type="match status" value="1"/>
</dbReference>
<dbReference type="Pfam" id="PF00225">
    <property type="entry name" value="Kinesin"/>
    <property type="match status" value="1"/>
</dbReference>
<dbReference type="GO" id="GO:0003777">
    <property type="term" value="F:microtubule motor activity"/>
    <property type="evidence" value="ECO:0007669"/>
    <property type="project" value="InterPro"/>
</dbReference>